<gene>
    <name evidence="6" type="ORF">SLS63_009113</name>
</gene>
<dbReference type="InterPro" id="IPR012967">
    <property type="entry name" value="COMT_dimerisation"/>
</dbReference>
<dbReference type="SUPFAM" id="SSF46785">
    <property type="entry name" value="Winged helix' DNA-binding domain"/>
    <property type="match status" value="1"/>
</dbReference>
<dbReference type="SUPFAM" id="SSF53335">
    <property type="entry name" value="S-adenosyl-L-methionine-dependent methyltransferases"/>
    <property type="match status" value="1"/>
</dbReference>
<dbReference type="PIRSF" id="PIRSF005739">
    <property type="entry name" value="O-mtase"/>
    <property type="match status" value="1"/>
</dbReference>
<keyword evidence="2" id="KW-0808">Transferase</keyword>
<reference evidence="6 7" key="1">
    <citation type="submission" date="2024-02" db="EMBL/GenBank/DDBJ databases">
        <title>De novo assembly and annotation of 12 fungi associated with fruit tree decline syndrome in Ontario, Canada.</title>
        <authorList>
            <person name="Sulman M."/>
            <person name="Ellouze W."/>
            <person name="Ilyukhin E."/>
        </authorList>
    </citation>
    <scope>NUCLEOTIDE SEQUENCE [LARGE SCALE GENOMIC DNA]</scope>
    <source>
        <strain evidence="6 7">M169</strain>
    </source>
</reference>
<keyword evidence="1" id="KW-0489">Methyltransferase</keyword>
<evidence type="ECO:0000256" key="3">
    <source>
        <dbReference type="ARBA" id="ARBA00022691"/>
    </source>
</evidence>
<dbReference type="PANTHER" id="PTHR43712:SF2">
    <property type="entry name" value="O-METHYLTRANSFERASE CICE"/>
    <property type="match status" value="1"/>
</dbReference>
<evidence type="ECO:0000259" key="5">
    <source>
        <dbReference type="Pfam" id="PF08100"/>
    </source>
</evidence>
<evidence type="ECO:0000259" key="4">
    <source>
        <dbReference type="Pfam" id="PF00891"/>
    </source>
</evidence>
<sequence length="388" mass="42992">MASKQDIDILLERLYKAASQSDEARSELLDGLHSLQLRLETPEDLNLRFVNLQIQLTGAQVAEDLKLFQILAESTHPLTVDELSSKTGVEASFLRQILRYLASVDQIQETSQDTFAANKTTETLARPEYGGLIYHSFHSVGGLLQVFPEVLASAGYRDVEQVPHTAVKKAFSTDLTGFEWLRANPKQFKAFQQAMSINPQARVPWFTVFPLEAELGAFLKESSAPAFVDIGGGFGHQCAALTSAFPSLKGRLVLQDMAHTMAIAPPLDGVEAMAHDFFCAQPVRGARFYYLRNVLHDWPRGKAVAILSRVREAMGPGSQVLVDEIVLPTSGAHWHATCMDMVMMTSVGARERTVDEWGELLDEAGFRIVKIHTYLPRHQDSIIQAVAK</sequence>
<feature type="domain" description="O-methyltransferase dimerisation" evidence="5">
    <location>
        <begin position="61"/>
        <end position="111"/>
    </location>
</feature>
<evidence type="ECO:0000256" key="2">
    <source>
        <dbReference type="ARBA" id="ARBA00022679"/>
    </source>
</evidence>
<dbReference type="PANTHER" id="PTHR43712">
    <property type="entry name" value="PUTATIVE (AFU_ORTHOLOGUE AFUA_4G14580)-RELATED"/>
    <property type="match status" value="1"/>
</dbReference>
<dbReference type="InterPro" id="IPR016461">
    <property type="entry name" value="COMT-like"/>
</dbReference>
<dbReference type="InterPro" id="IPR029063">
    <property type="entry name" value="SAM-dependent_MTases_sf"/>
</dbReference>
<keyword evidence="3" id="KW-0949">S-adenosyl-L-methionine</keyword>
<evidence type="ECO:0000313" key="7">
    <source>
        <dbReference type="Proteomes" id="UP001430848"/>
    </source>
</evidence>
<name>A0ABR1P0S9_DIAER</name>
<dbReference type="Gene3D" id="1.10.10.10">
    <property type="entry name" value="Winged helix-like DNA-binding domain superfamily/Winged helix DNA-binding domain"/>
    <property type="match status" value="1"/>
</dbReference>
<dbReference type="EMBL" id="JAKNSF020000064">
    <property type="protein sequence ID" value="KAK7722839.1"/>
    <property type="molecule type" value="Genomic_DNA"/>
</dbReference>
<feature type="domain" description="O-methyltransferase C-terminal" evidence="4">
    <location>
        <begin position="224"/>
        <end position="367"/>
    </location>
</feature>
<dbReference type="PROSITE" id="PS51683">
    <property type="entry name" value="SAM_OMT_II"/>
    <property type="match status" value="1"/>
</dbReference>
<comment type="caution">
    <text evidence="6">The sequence shown here is derived from an EMBL/GenBank/DDBJ whole genome shotgun (WGS) entry which is preliminary data.</text>
</comment>
<evidence type="ECO:0000313" key="6">
    <source>
        <dbReference type="EMBL" id="KAK7722839.1"/>
    </source>
</evidence>
<dbReference type="InterPro" id="IPR036390">
    <property type="entry name" value="WH_DNA-bd_sf"/>
</dbReference>
<dbReference type="InterPro" id="IPR036388">
    <property type="entry name" value="WH-like_DNA-bd_sf"/>
</dbReference>
<dbReference type="Proteomes" id="UP001430848">
    <property type="component" value="Unassembled WGS sequence"/>
</dbReference>
<dbReference type="Pfam" id="PF00891">
    <property type="entry name" value="Methyltransf_2"/>
    <property type="match status" value="1"/>
</dbReference>
<keyword evidence="7" id="KW-1185">Reference proteome</keyword>
<organism evidence="6 7">
    <name type="scientific">Diaporthe eres</name>
    <name type="common">Phomopsis oblonga</name>
    <dbReference type="NCBI Taxonomy" id="83184"/>
    <lineage>
        <taxon>Eukaryota</taxon>
        <taxon>Fungi</taxon>
        <taxon>Dikarya</taxon>
        <taxon>Ascomycota</taxon>
        <taxon>Pezizomycotina</taxon>
        <taxon>Sordariomycetes</taxon>
        <taxon>Sordariomycetidae</taxon>
        <taxon>Diaporthales</taxon>
        <taxon>Diaporthaceae</taxon>
        <taxon>Diaporthe</taxon>
        <taxon>Diaporthe eres species complex</taxon>
    </lineage>
</organism>
<evidence type="ECO:0000256" key="1">
    <source>
        <dbReference type="ARBA" id="ARBA00022603"/>
    </source>
</evidence>
<dbReference type="InterPro" id="IPR001077">
    <property type="entry name" value="COMT_C"/>
</dbReference>
<evidence type="ECO:0008006" key="8">
    <source>
        <dbReference type="Google" id="ProtNLM"/>
    </source>
</evidence>
<accession>A0ABR1P0S9</accession>
<dbReference type="Gene3D" id="3.40.50.150">
    <property type="entry name" value="Vaccinia Virus protein VP39"/>
    <property type="match status" value="1"/>
</dbReference>
<proteinExistence type="predicted"/>
<protein>
    <recommendedName>
        <fullName evidence="8">O-methyltransferase domain-containing protein</fullName>
    </recommendedName>
</protein>
<dbReference type="Pfam" id="PF08100">
    <property type="entry name" value="Dimerisation"/>
    <property type="match status" value="1"/>
</dbReference>